<dbReference type="Proteomes" id="UP000093748">
    <property type="component" value="Unassembled WGS sequence"/>
</dbReference>
<name>A0A1A5J6F6_RHILI</name>
<comment type="caution">
    <text evidence="1">The sequence shown here is derived from an EMBL/GenBank/DDBJ whole genome shotgun (WGS) entry which is preliminary data.</text>
</comment>
<proteinExistence type="predicted"/>
<evidence type="ECO:0000313" key="2">
    <source>
        <dbReference type="Proteomes" id="UP000093748"/>
    </source>
</evidence>
<dbReference type="OrthoDB" id="8058203at2"/>
<gene>
    <name evidence="1" type="ORF">BAE39_10795</name>
</gene>
<protein>
    <submittedName>
        <fullName evidence="1">Uncharacterized protein</fullName>
    </submittedName>
</protein>
<sequence>MGWKRSPSASERSRAWGCAMRLFWRPAAAFALALLCACLGTTARARQQPENIPWENSMAIAQKMAMGLLERQTGSKGLPLASFAIEVDLNLDGLPEIFAYRYAPGCDGVNCGNYLFVLEGDSYQEVLGDIPGARLVPQDKIALSPFKRNGFFDIQSDTMTIGWDGKRYVDASTFPASSLDGAVFVSACQKNKLSQESSQSETEQVSAACQCQFNRFQTVGFTQADLDAYTASLLGEDFDYPIGDKEDAWLILSKSAQDVATGCDVASGKSQWPPAYFDHGDQPQQKLNFNGFLDACPAQDFILTNHKTGSPDRALALCGCVAREIPTYGVSQQGLDLLAQYYRDEISDADIEAQDADLLTAHDKASEACLSQFPAK</sequence>
<organism evidence="1 2">
    <name type="scientific">Rhizobium loti</name>
    <name type="common">Mesorhizobium loti</name>
    <dbReference type="NCBI Taxonomy" id="381"/>
    <lineage>
        <taxon>Bacteria</taxon>
        <taxon>Pseudomonadati</taxon>
        <taxon>Pseudomonadota</taxon>
        <taxon>Alphaproteobacteria</taxon>
        <taxon>Hyphomicrobiales</taxon>
        <taxon>Phyllobacteriaceae</taxon>
        <taxon>Mesorhizobium</taxon>
    </lineage>
</organism>
<dbReference type="AlphaFoldDB" id="A0A1A5J6F6"/>
<accession>A0A1A5J6F6</accession>
<reference evidence="2" key="1">
    <citation type="submission" date="2016-06" db="EMBL/GenBank/DDBJ databases">
        <title>NZP2037 Pacbio-Illumina hybrid assembly.</title>
        <authorList>
            <person name="Ramsay J.P."/>
        </authorList>
    </citation>
    <scope>NUCLEOTIDE SEQUENCE [LARGE SCALE GENOMIC DNA]</scope>
    <source>
        <strain evidence="2">R7ANS::ICEMlSym2042</strain>
    </source>
</reference>
<evidence type="ECO:0000313" key="1">
    <source>
        <dbReference type="EMBL" id="OBP76594.1"/>
    </source>
</evidence>
<dbReference type="EMBL" id="LZTJ01000012">
    <property type="protein sequence ID" value="OBP76594.1"/>
    <property type="molecule type" value="Genomic_DNA"/>
</dbReference>